<protein>
    <submittedName>
        <fullName evidence="2">Uncharacterized protein</fullName>
    </submittedName>
</protein>
<feature type="region of interest" description="Disordered" evidence="1">
    <location>
        <begin position="42"/>
        <end position="66"/>
    </location>
</feature>
<feature type="region of interest" description="Disordered" evidence="1">
    <location>
        <begin position="85"/>
        <end position="104"/>
    </location>
</feature>
<dbReference type="AlphaFoldDB" id="A0A1X7S6U4"/>
<proteinExistence type="predicted"/>
<name>A0A1X7S6U4_ZYMT9</name>
<sequence>MEARANPGKGTIPREKARTTRRSITCALIRAVWAERIRREDAGSLGSHPRMEGRKKDGRDSVQERENRGCSTLLLLIMISCSDPDGGASNPAHDDPSHDDPDPDPFTPYCDRQCLCCVVKGTSDQGWYQANPNPGGLACLCKAERGTCGACIA</sequence>
<evidence type="ECO:0000313" key="3">
    <source>
        <dbReference type="Proteomes" id="UP000215127"/>
    </source>
</evidence>
<keyword evidence="3" id="KW-1185">Reference proteome</keyword>
<feature type="compositionally biased region" description="Basic and acidic residues" evidence="1">
    <location>
        <begin position="49"/>
        <end position="66"/>
    </location>
</feature>
<organism evidence="2 3">
    <name type="scientific">Zymoseptoria tritici (strain ST99CH_3D7)</name>
    <dbReference type="NCBI Taxonomy" id="1276538"/>
    <lineage>
        <taxon>Eukaryota</taxon>
        <taxon>Fungi</taxon>
        <taxon>Dikarya</taxon>
        <taxon>Ascomycota</taxon>
        <taxon>Pezizomycotina</taxon>
        <taxon>Dothideomycetes</taxon>
        <taxon>Dothideomycetidae</taxon>
        <taxon>Mycosphaerellales</taxon>
        <taxon>Mycosphaerellaceae</taxon>
        <taxon>Zymoseptoria</taxon>
    </lineage>
</organism>
<accession>A0A1X7S6U4</accession>
<dbReference type="Proteomes" id="UP000215127">
    <property type="component" value="Chromosome 11"/>
</dbReference>
<evidence type="ECO:0000313" key="2">
    <source>
        <dbReference type="EMBL" id="SMQ55403.1"/>
    </source>
</evidence>
<gene>
    <name evidence="2" type="ORF">ZT3D7_G10558</name>
</gene>
<reference evidence="2 3" key="1">
    <citation type="submission" date="2016-06" db="EMBL/GenBank/DDBJ databases">
        <authorList>
            <person name="Kjaerup R.B."/>
            <person name="Dalgaard T.S."/>
            <person name="Juul-Madsen H.R."/>
        </authorList>
    </citation>
    <scope>NUCLEOTIDE SEQUENCE [LARGE SCALE GENOMIC DNA]</scope>
</reference>
<evidence type="ECO:0000256" key="1">
    <source>
        <dbReference type="SAM" id="MobiDB-lite"/>
    </source>
</evidence>
<dbReference type="EMBL" id="LT853702">
    <property type="protein sequence ID" value="SMQ55403.1"/>
    <property type="molecule type" value="Genomic_DNA"/>
</dbReference>